<reference evidence="4" key="1">
    <citation type="journal article" date="2021" name="Microbiol. Resour. Announc.">
        <title>LGAAP: Leishmaniinae Genome Assembly and Annotation Pipeline.</title>
        <authorList>
            <person name="Almutairi H."/>
            <person name="Urbaniak M.D."/>
            <person name="Bates M.D."/>
            <person name="Jariyapan N."/>
            <person name="Kwakye-Nuako G."/>
            <person name="Thomaz-Soccol V."/>
            <person name="Al-Salem W.S."/>
            <person name="Dillon R.J."/>
            <person name="Bates P.A."/>
            <person name="Gatherer D."/>
        </authorList>
    </citation>
    <scope>NUCLEOTIDE SEQUENCE [LARGE SCALE GENOMIC DNA]</scope>
</reference>
<dbReference type="EMBL" id="JAFHLR010000035">
    <property type="protein sequence ID" value="KAG5466515.1"/>
    <property type="molecule type" value="Genomic_DNA"/>
</dbReference>
<evidence type="ECO:0000313" key="3">
    <source>
        <dbReference type="EMBL" id="KAG5466515.1"/>
    </source>
</evidence>
<dbReference type="InterPro" id="IPR036869">
    <property type="entry name" value="J_dom_sf"/>
</dbReference>
<evidence type="ECO:0000313" key="4">
    <source>
        <dbReference type="Proteomes" id="UP000674143"/>
    </source>
</evidence>
<dbReference type="AlphaFoldDB" id="A0A836GJB3"/>
<comment type="caution">
    <text evidence="3">The sequence shown here is derived from an EMBL/GenBank/DDBJ whole genome shotgun (WGS) entry which is preliminary data.</text>
</comment>
<dbReference type="GO" id="GO:0003723">
    <property type="term" value="F:RNA binding"/>
    <property type="evidence" value="ECO:0007669"/>
    <property type="project" value="TreeGrafter"/>
</dbReference>
<sequence length="490" mass="55898">MAEGGVGGSDESFISFAFAVTSVVLIVLYIPWMIGKARRLVLYYQSTKKEQASMVNPLAELWDSATYIPRVLRAVAQDPVAIVAGAKVCASEKVFFLRCVMPKFLKFVIRPRILVPMLWFVLFSSAMYASLTFDPHAILGLPTSASTAEIKKTYRALSKRYHPDHNKTEGARELYIQVRRAYKALVDREAFEEEEKNIQQFSVGVALPRFLTSREHDGLVLFGLLGLLIALPIYIWYTFTNDKKVPRLLWHIRFDKERVEHFLQHFGIPVDPKYVARRSSRRMILRTLIALNIVPPNVREDVVNSFPPIPDFVQRCIEAEKNATLFRNLGLDAKAVGALQSYMALNGVSMVDEYETANPHVGEEPKADDFQRIPLSAYRATRYLFQQHTAQVERALEELQAAMGGNVPSAKKLSNLHEELYNLLDTVYLRSEKPSKQLVMKLIAMPQRVSDIIDAIEPEMQLAYHRYYKNYMSQIQQQRRAARGGGAHQR</sequence>
<dbReference type="RefSeq" id="XP_067059405.1">
    <property type="nucleotide sequence ID" value="XM_067203714.1"/>
</dbReference>
<dbReference type="GO" id="GO:0006614">
    <property type="term" value="P:SRP-dependent cotranslational protein targeting to membrane"/>
    <property type="evidence" value="ECO:0007669"/>
    <property type="project" value="TreeGrafter"/>
</dbReference>
<name>A0A836GJB3_9TRYP</name>
<dbReference type="GO" id="GO:0031207">
    <property type="term" value="C:Sec62/Sec63 complex"/>
    <property type="evidence" value="ECO:0007669"/>
    <property type="project" value="TreeGrafter"/>
</dbReference>
<reference evidence="4" key="2">
    <citation type="journal article" date="2021" name="Sci. Data">
        <title>Chromosome-scale genome sequencing, assembly and annotation of six genomes from subfamily Leishmaniinae.</title>
        <authorList>
            <person name="Almutairi H."/>
            <person name="Urbaniak M.D."/>
            <person name="Bates M.D."/>
            <person name="Jariyapan N."/>
            <person name="Kwakye-Nuako G."/>
            <person name="Thomaz Soccol V."/>
            <person name="Al-Salem W.S."/>
            <person name="Dillon R.J."/>
            <person name="Bates P.A."/>
            <person name="Gatherer D."/>
        </authorList>
    </citation>
    <scope>NUCLEOTIDE SEQUENCE [LARGE SCALE GENOMIC DNA]</scope>
</reference>
<dbReference type="KEGG" id="loi:92357648"/>
<gene>
    <name evidence="3" type="ORF">LSCM4_01666</name>
</gene>
<accession>A0A836GJB3</accession>
<dbReference type="SUPFAM" id="SSF46565">
    <property type="entry name" value="Chaperone J-domain"/>
    <property type="match status" value="1"/>
</dbReference>
<feature type="transmembrane region" description="Helical" evidence="1">
    <location>
        <begin position="12"/>
        <end position="32"/>
    </location>
</feature>
<dbReference type="CDD" id="cd06257">
    <property type="entry name" value="DnaJ"/>
    <property type="match status" value="1"/>
</dbReference>
<evidence type="ECO:0000256" key="1">
    <source>
        <dbReference type="SAM" id="Phobius"/>
    </source>
</evidence>
<keyword evidence="4" id="KW-1185">Reference proteome</keyword>
<dbReference type="GO" id="GO:0006620">
    <property type="term" value="P:post-translational protein targeting to endoplasmic reticulum membrane"/>
    <property type="evidence" value="ECO:0007669"/>
    <property type="project" value="TreeGrafter"/>
</dbReference>
<dbReference type="PANTHER" id="PTHR24075:SF0">
    <property type="entry name" value="TRANSLOCATION PROTEIN SEC63 HOMOLOG"/>
    <property type="match status" value="1"/>
</dbReference>
<feature type="transmembrane region" description="Helical" evidence="1">
    <location>
        <begin position="219"/>
        <end position="239"/>
    </location>
</feature>
<feature type="domain" description="J" evidence="2">
    <location>
        <begin position="134"/>
        <end position="202"/>
    </location>
</feature>
<dbReference type="PRINTS" id="PR00625">
    <property type="entry name" value="JDOMAIN"/>
</dbReference>
<dbReference type="Pfam" id="PF00226">
    <property type="entry name" value="DnaJ"/>
    <property type="match status" value="1"/>
</dbReference>
<dbReference type="Proteomes" id="UP000674143">
    <property type="component" value="Unassembled WGS sequence"/>
</dbReference>
<keyword evidence="1" id="KW-1133">Transmembrane helix</keyword>
<proteinExistence type="predicted"/>
<keyword evidence="1" id="KW-0812">Transmembrane</keyword>
<evidence type="ECO:0000259" key="2">
    <source>
        <dbReference type="PROSITE" id="PS50076"/>
    </source>
</evidence>
<organism evidence="3 4">
    <name type="scientific">Leishmania orientalis</name>
    <dbReference type="NCBI Taxonomy" id="2249476"/>
    <lineage>
        <taxon>Eukaryota</taxon>
        <taxon>Discoba</taxon>
        <taxon>Euglenozoa</taxon>
        <taxon>Kinetoplastea</taxon>
        <taxon>Metakinetoplastina</taxon>
        <taxon>Trypanosomatida</taxon>
        <taxon>Trypanosomatidae</taxon>
        <taxon>Leishmaniinae</taxon>
        <taxon>Leishmania</taxon>
    </lineage>
</organism>
<keyword evidence="1" id="KW-0472">Membrane</keyword>
<protein>
    <recommendedName>
        <fullName evidence="2">J domain-containing protein</fullName>
    </recommendedName>
</protein>
<dbReference type="SMART" id="SM00271">
    <property type="entry name" value="DnaJ"/>
    <property type="match status" value="1"/>
</dbReference>
<dbReference type="FunFam" id="1.10.287.110:FF:000100">
    <property type="entry name" value="DnaJ domain containing protein"/>
    <property type="match status" value="1"/>
</dbReference>
<dbReference type="PROSITE" id="PS50076">
    <property type="entry name" value="DNAJ_2"/>
    <property type="match status" value="1"/>
</dbReference>
<dbReference type="Gene3D" id="1.10.287.110">
    <property type="entry name" value="DnaJ domain"/>
    <property type="match status" value="1"/>
</dbReference>
<dbReference type="GeneID" id="92357648"/>
<dbReference type="GO" id="GO:0008320">
    <property type="term" value="F:protein transmembrane transporter activity"/>
    <property type="evidence" value="ECO:0007669"/>
    <property type="project" value="TreeGrafter"/>
</dbReference>
<dbReference type="InterPro" id="IPR001623">
    <property type="entry name" value="DnaJ_domain"/>
</dbReference>
<dbReference type="PANTHER" id="PTHR24075">
    <property type="entry name" value="SEC63 DOMAIN-CONTAINING"/>
    <property type="match status" value="1"/>
</dbReference>